<comment type="caution">
    <text evidence="1">The sequence shown here is derived from an EMBL/GenBank/DDBJ whole genome shotgun (WGS) entry which is preliminary data.</text>
</comment>
<dbReference type="RefSeq" id="WP_109941507.1">
    <property type="nucleotide sequence ID" value="NZ_CP176366.1"/>
</dbReference>
<proteinExistence type="predicted"/>
<dbReference type="SUPFAM" id="SSF53850">
    <property type="entry name" value="Periplasmic binding protein-like II"/>
    <property type="match status" value="1"/>
</dbReference>
<reference evidence="1 2" key="1">
    <citation type="submission" date="2018-05" db="EMBL/GenBank/DDBJ databases">
        <title>Draft genome of Methanospirillum stamsii Pt1.</title>
        <authorList>
            <person name="Dueholm M.S."/>
            <person name="Nielsen P.H."/>
            <person name="Bakmann L.F."/>
            <person name="Otzen D.E."/>
        </authorList>
    </citation>
    <scope>NUCLEOTIDE SEQUENCE [LARGE SCALE GENOMIC DNA]</scope>
    <source>
        <strain evidence="1 2">Pt1</strain>
    </source>
</reference>
<protein>
    <submittedName>
        <fullName evidence="1">Uncharacterized protein</fullName>
    </submittedName>
</protein>
<name>A0A2V2MZW7_9EURY</name>
<dbReference type="Gene3D" id="3.40.190.10">
    <property type="entry name" value="Periplasmic binding protein-like II"/>
    <property type="match status" value="2"/>
</dbReference>
<keyword evidence="2" id="KW-1185">Reference proteome</keyword>
<dbReference type="EMBL" id="QGMZ01000028">
    <property type="protein sequence ID" value="PWR71875.1"/>
    <property type="molecule type" value="Genomic_DNA"/>
</dbReference>
<evidence type="ECO:0000313" key="1">
    <source>
        <dbReference type="EMBL" id="PWR71875.1"/>
    </source>
</evidence>
<dbReference type="GeneID" id="97610088"/>
<dbReference type="AlphaFoldDB" id="A0A2V2MZW7"/>
<dbReference type="Proteomes" id="UP000245934">
    <property type="component" value="Unassembled WGS sequence"/>
</dbReference>
<dbReference type="OrthoDB" id="30671at2157"/>
<accession>A0A2V2MZW7</accession>
<sequence length="82" mass="9319">MNEAFDELQAGNIDAVISASSLIKTHMDGCDCHVIGEFETDDHYRVAVKKGNSELLETMNTGLDLLMQSHEWEELKKNYQME</sequence>
<gene>
    <name evidence="1" type="ORF">DLD82_12710</name>
</gene>
<organism evidence="1 2">
    <name type="scientific">Methanospirillum stamsii</name>
    <dbReference type="NCBI Taxonomy" id="1277351"/>
    <lineage>
        <taxon>Archaea</taxon>
        <taxon>Methanobacteriati</taxon>
        <taxon>Methanobacteriota</taxon>
        <taxon>Stenosarchaea group</taxon>
        <taxon>Methanomicrobia</taxon>
        <taxon>Methanomicrobiales</taxon>
        <taxon>Methanospirillaceae</taxon>
        <taxon>Methanospirillum</taxon>
    </lineage>
</organism>
<evidence type="ECO:0000313" key="2">
    <source>
        <dbReference type="Proteomes" id="UP000245934"/>
    </source>
</evidence>